<evidence type="ECO:0000256" key="1">
    <source>
        <dbReference type="ARBA" id="ARBA00004141"/>
    </source>
</evidence>
<dbReference type="PANTHER" id="PTHR43220:SF20">
    <property type="entry name" value="TRANSMEMBRANE PROTEIN 41A"/>
    <property type="match status" value="1"/>
</dbReference>
<name>A0A915NIB1_9BILA</name>
<keyword evidence="6" id="KW-1185">Reference proteome</keyword>
<dbReference type="AlphaFoldDB" id="A0A915NIB1"/>
<feature type="transmembrane region" description="Helical" evidence="5">
    <location>
        <begin position="174"/>
        <end position="197"/>
    </location>
</feature>
<proteinExistence type="predicted"/>
<dbReference type="WBParaSite" id="scf7180000418933.g3132">
    <property type="protein sequence ID" value="scf7180000418933.g3132"/>
    <property type="gene ID" value="scf7180000418933.g3132"/>
</dbReference>
<dbReference type="PANTHER" id="PTHR43220">
    <property type="match status" value="1"/>
</dbReference>
<evidence type="ECO:0000256" key="2">
    <source>
        <dbReference type="ARBA" id="ARBA00022692"/>
    </source>
</evidence>
<keyword evidence="4 5" id="KW-0472">Membrane</keyword>
<dbReference type="InterPro" id="IPR045014">
    <property type="entry name" value="TM41A/B"/>
</dbReference>
<keyword evidence="2 5" id="KW-0812">Transmembrane</keyword>
<organism evidence="6 7">
    <name type="scientific">Meloidogyne floridensis</name>
    <dbReference type="NCBI Taxonomy" id="298350"/>
    <lineage>
        <taxon>Eukaryota</taxon>
        <taxon>Metazoa</taxon>
        <taxon>Ecdysozoa</taxon>
        <taxon>Nematoda</taxon>
        <taxon>Chromadorea</taxon>
        <taxon>Rhabditida</taxon>
        <taxon>Tylenchina</taxon>
        <taxon>Tylenchomorpha</taxon>
        <taxon>Tylenchoidea</taxon>
        <taxon>Meloidogynidae</taxon>
        <taxon>Meloidogyninae</taxon>
        <taxon>Meloidogyne</taxon>
    </lineage>
</organism>
<dbReference type="GO" id="GO:0016020">
    <property type="term" value="C:membrane"/>
    <property type="evidence" value="ECO:0007669"/>
    <property type="project" value="UniProtKB-SubCell"/>
</dbReference>
<evidence type="ECO:0000313" key="6">
    <source>
        <dbReference type="Proteomes" id="UP000887560"/>
    </source>
</evidence>
<feature type="transmembrane region" description="Helical" evidence="5">
    <location>
        <begin position="145"/>
        <end position="167"/>
    </location>
</feature>
<feature type="transmembrane region" description="Helical" evidence="5">
    <location>
        <begin position="6"/>
        <end position="27"/>
    </location>
</feature>
<feature type="transmembrane region" description="Helical" evidence="5">
    <location>
        <begin position="209"/>
        <end position="230"/>
    </location>
</feature>
<evidence type="ECO:0000313" key="7">
    <source>
        <dbReference type="WBParaSite" id="scf7180000418933.g3132"/>
    </source>
</evidence>
<feature type="transmembrane region" description="Helical" evidence="5">
    <location>
        <begin position="99"/>
        <end position="117"/>
    </location>
</feature>
<accession>A0A915NIB1</accession>
<sequence>MTITRLFFLPAIFVAATLLLWLLICYAPEWPQIAETSKITDKNRTLDNIERKNVEEKFMNEGDNSLSSPAPFVLELPTQFENFTSFTARFRLYEQRHTAYIFTLFTCIYLYKQTFAIPGREYVLYYFGEKINYLQRKVDDNSHRLLAFLLFARMFPISPSWLLNIVAPFLNIPLPLFTFSVLVGLAPYNFICVQAGFILSDLRGWDDVFSTATMLKLSSFALLPLCYAMFVRKKRLQHVNNNALKSIKCLSIPRKHNNNKLFSFSTTKTTIFPHNNTKNIESSTEMFCSEFDHVVLSNDENSTTTTSYSTNN</sequence>
<keyword evidence="3 5" id="KW-1133">Transmembrane helix</keyword>
<evidence type="ECO:0000256" key="4">
    <source>
        <dbReference type="ARBA" id="ARBA00023136"/>
    </source>
</evidence>
<evidence type="ECO:0000256" key="5">
    <source>
        <dbReference type="SAM" id="Phobius"/>
    </source>
</evidence>
<evidence type="ECO:0000256" key="3">
    <source>
        <dbReference type="ARBA" id="ARBA00022989"/>
    </source>
</evidence>
<protein>
    <submittedName>
        <fullName evidence="7">Transmembrane protein 41A</fullName>
    </submittedName>
</protein>
<reference evidence="7" key="1">
    <citation type="submission" date="2022-11" db="UniProtKB">
        <authorList>
            <consortium name="WormBaseParasite"/>
        </authorList>
    </citation>
    <scope>IDENTIFICATION</scope>
</reference>
<comment type="subcellular location">
    <subcellularLocation>
        <location evidence="1">Membrane</location>
        <topology evidence="1">Multi-pass membrane protein</topology>
    </subcellularLocation>
</comment>
<dbReference type="Proteomes" id="UP000887560">
    <property type="component" value="Unplaced"/>
</dbReference>